<name>A0ABV0JNN5_9CYAN</name>
<organism evidence="3 4">
    <name type="scientific">Funiculus sociatus GB2-A5</name>
    <dbReference type="NCBI Taxonomy" id="2933946"/>
    <lineage>
        <taxon>Bacteria</taxon>
        <taxon>Bacillati</taxon>
        <taxon>Cyanobacteriota</taxon>
        <taxon>Cyanophyceae</taxon>
        <taxon>Coleofasciculales</taxon>
        <taxon>Coleofasciculaceae</taxon>
        <taxon>Funiculus</taxon>
    </lineage>
</organism>
<dbReference type="Proteomes" id="UP001442494">
    <property type="component" value="Unassembled WGS sequence"/>
</dbReference>
<comment type="caution">
    <text evidence="3">The sequence shown here is derived from an EMBL/GenBank/DDBJ whole genome shotgun (WGS) entry which is preliminary data.</text>
</comment>
<dbReference type="PROSITE" id="PS51733">
    <property type="entry name" value="BPL_LPL_CATALYTIC"/>
    <property type="match status" value="1"/>
</dbReference>
<dbReference type="CDD" id="cd16442">
    <property type="entry name" value="BPL"/>
    <property type="match status" value="1"/>
</dbReference>
<dbReference type="EMBL" id="JAMPKK010000020">
    <property type="protein sequence ID" value="MEP0865046.1"/>
    <property type="molecule type" value="Genomic_DNA"/>
</dbReference>
<reference evidence="3 4" key="1">
    <citation type="submission" date="2022-04" db="EMBL/GenBank/DDBJ databases">
        <title>Positive selection, recombination, and allopatry shape intraspecific diversity of widespread and dominant cyanobacteria.</title>
        <authorList>
            <person name="Wei J."/>
            <person name="Shu W."/>
            <person name="Hu C."/>
        </authorList>
    </citation>
    <scope>NUCLEOTIDE SEQUENCE [LARGE SCALE GENOMIC DNA]</scope>
    <source>
        <strain evidence="3 4">GB2-A5</strain>
    </source>
</reference>
<evidence type="ECO:0000256" key="1">
    <source>
        <dbReference type="ARBA" id="ARBA00022598"/>
    </source>
</evidence>
<dbReference type="PANTHER" id="PTHR12835">
    <property type="entry name" value="BIOTIN PROTEIN LIGASE"/>
    <property type="match status" value="1"/>
</dbReference>
<dbReference type="NCBIfam" id="TIGR00121">
    <property type="entry name" value="birA_ligase"/>
    <property type="match status" value="1"/>
</dbReference>
<keyword evidence="4" id="KW-1185">Reference proteome</keyword>
<dbReference type="InterPro" id="IPR045864">
    <property type="entry name" value="aa-tRNA-synth_II/BPL/LPL"/>
</dbReference>
<evidence type="ECO:0000259" key="2">
    <source>
        <dbReference type="PROSITE" id="PS51733"/>
    </source>
</evidence>
<dbReference type="EC" id="6.3.4.15" evidence="3"/>
<proteinExistence type="predicted"/>
<protein>
    <submittedName>
        <fullName evidence="3">Biotin--[acetyl-CoA-carboxylase] ligase</fullName>
        <ecNumber evidence="3">6.3.4.15</ecNumber>
    </submittedName>
</protein>
<accession>A0ABV0JNN5</accession>
<dbReference type="InterPro" id="IPR004143">
    <property type="entry name" value="BPL_LPL_catalytic"/>
</dbReference>
<dbReference type="Gene3D" id="3.30.930.10">
    <property type="entry name" value="Bira Bifunctional Protein, Domain 2"/>
    <property type="match status" value="1"/>
</dbReference>
<dbReference type="GO" id="GO:0004077">
    <property type="term" value="F:biotin--[biotin carboxyl-carrier protein] ligase activity"/>
    <property type="evidence" value="ECO:0007669"/>
    <property type="project" value="UniProtKB-EC"/>
</dbReference>
<dbReference type="Pfam" id="PF03099">
    <property type="entry name" value="BPL_LplA_LipB"/>
    <property type="match status" value="1"/>
</dbReference>
<dbReference type="RefSeq" id="WP_190426759.1">
    <property type="nucleotide sequence ID" value="NZ_JAMPKK010000020.1"/>
</dbReference>
<dbReference type="SUPFAM" id="SSF55681">
    <property type="entry name" value="Class II aaRS and biotin synthetases"/>
    <property type="match status" value="1"/>
</dbReference>
<keyword evidence="1 3" id="KW-0436">Ligase</keyword>
<evidence type="ECO:0000313" key="4">
    <source>
        <dbReference type="Proteomes" id="UP001442494"/>
    </source>
</evidence>
<sequence>MAFNQHWLEASVGEVPLKLSYHIFETLPSTNQTVWKLMDQGAEPGTVAIALEQTAGRGQWGRQWQSSLGGLYLSLALAPNLPAINSALLTLCSAWGIATALRSHSIPVFIKWPNDLILWGRKLGGILTETRVQQGKITKAVVGVGINWTNPVPETGINLQSFFEQQPQQVITSLESLAAITLQGIFTGYQYASPKQIETLLPSYLELLTSKGRCVIVDGRSGVVVGVAPTGELRVRLYSGAAAEEICLQPGTISLGYER</sequence>
<dbReference type="PANTHER" id="PTHR12835:SF5">
    <property type="entry name" value="BIOTIN--PROTEIN LIGASE"/>
    <property type="match status" value="1"/>
</dbReference>
<dbReference type="InterPro" id="IPR004408">
    <property type="entry name" value="Biotin_CoA_COase_ligase"/>
</dbReference>
<evidence type="ECO:0000313" key="3">
    <source>
        <dbReference type="EMBL" id="MEP0865046.1"/>
    </source>
</evidence>
<gene>
    <name evidence="3" type="ORF">NDI37_11260</name>
</gene>
<feature type="domain" description="BPL/LPL catalytic" evidence="2">
    <location>
        <begin position="11"/>
        <end position="193"/>
    </location>
</feature>